<evidence type="ECO:0000259" key="1">
    <source>
        <dbReference type="Pfam" id="PF25056"/>
    </source>
</evidence>
<comment type="caution">
    <text evidence="2">The sequence shown here is derived from an EMBL/GenBank/DDBJ whole genome shotgun (WGS) entry which is preliminary data.</text>
</comment>
<evidence type="ECO:0000313" key="3">
    <source>
        <dbReference type="Proteomes" id="UP001596162"/>
    </source>
</evidence>
<dbReference type="RefSeq" id="WP_376860284.1">
    <property type="nucleotide sequence ID" value="NZ_JBHSLA010000003.1"/>
</dbReference>
<keyword evidence="3" id="KW-1185">Reference proteome</keyword>
<accession>A0ABW0C5G0</accession>
<proteinExistence type="predicted"/>
<gene>
    <name evidence="2" type="ORF">ACFPH8_08950</name>
</gene>
<sequence length="121" mass="13925">MKETPHAKFWITNGIMFFIYKPISFLDYPTAKKIVEERLKFQLETQYPILCDTQGIKNSAKSARDYLANEGSALTKAVAIVDNRHIANVMLRFYLMKNKPLVPSKICDTQEDALSFLNTYV</sequence>
<evidence type="ECO:0000313" key="2">
    <source>
        <dbReference type="EMBL" id="MFC5195452.1"/>
    </source>
</evidence>
<dbReference type="InterPro" id="IPR056695">
    <property type="entry name" value="DUF7793"/>
</dbReference>
<dbReference type="Proteomes" id="UP001596162">
    <property type="component" value="Unassembled WGS sequence"/>
</dbReference>
<reference evidence="3" key="1">
    <citation type="journal article" date="2019" name="Int. J. Syst. Evol. Microbiol.">
        <title>The Global Catalogue of Microorganisms (GCM) 10K type strain sequencing project: providing services to taxonomists for standard genome sequencing and annotation.</title>
        <authorList>
            <consortium name="The Broad Institute Genomics Platform"/>
            <consortium name="The Broad Institute Genome Sequencing Center for Infectious Disease"/>
            <person name="Wu L."/>
            <person name="Ma J."/>
        </authorList>
    </citation>
    <scope>NUCLEOTIDE SEQUENCE [LARGE SCALE GENOMIC DNA]</scope>
    <source>
        <strain evidence="3">JCM 17978</strain>
    </source>
</reference>
<protein>
    <recommendedName>
        <fullName evidence="1">DUF7793 domain-containing protein</fullName>
    </recommendedName>
</protein>
<dbReference type="Pfam" id="PF25056">
    <property type="entry name" value="DUF7793"/>
    <property type="match status" value="1"/>
</dbReference>
<feature type="domain" description="DUF7793" evidence="1">
    <location>
        <begin position="9"/>
        <end position="120"/>
    </location>
</feature>
<name>A0ABW0C5G0_9FLAO</name>
<dbReference type="EMBL" id="JBHSLA010000003">
    <property type="protein sequence ID" value="MFC5195452.1"/>
    <property type="molecule type" value="Genomic_DNA"/>
</dbReference>
<organism evidence="2 3">
    <name type="scientific">Bizionia hallyeonensis</name>
    <dbReference type="NCBI Taxonomy" id="1123757"/>
    <lineage>
        <taxon>Bacteria</taxon>
        <taxon>Pseudomonadati</taxon>
        <taxon>Bacteroidota</taxon>
        <taxon>Flavobacteriia</taxon>
        <taxon>Flavobacteriales</taxon>
        <taxon>Flavobacteriaceae</taxon>
        <taxon>Bizionia</taxon>
    </lineage>
</organism>